<dbReference type="EMBL" id="LXQA011216165">
    <property type="protein sequence ID" value="MCI89303.1"/>
    <property type="molecule type" value="Genomic_DNA"/>
</dbReference>
<protein>
    <submittedName>
        <fullName evidence="2">Uncharacterized protein</fullName>
    </submittedName>
</protein>
<reference evidence="2 3" key="1">
    <citation type="journal article" date="2018" name="Front. Plant Sci.">
        <title>Red Clover (Trifolium pratense) and Zigzag Clover (T. medium) - A Picture of Genomic Similarities and Differences.</title>
        <authorList>
            <person name="Dluhosova J."/>
            <person name="Istvanek J."/>
            <person name="Nedelnik J."/>
            <person name="Repkova J."/>
        </authorList>
    </citation>
    <scope>NUCLEOTIDE SEQUENCE [LARGE SCALE GENOMIC DNA]</scope>
    <source>
        <strain evidence="3">cv. 10/8</strain>
        <tissue evidence="2">Leaf</tissue>
    </source>
</reference>
<dbReference type="Proteomes" id="UP000265520">
    <property type="component" value="Unassembled WGS sequence"/>
</dbReference>
<feature type="compositionally biased region" description="Polar residues" evidence="1">
    <location>
        <begin position="1"/>
        <end position="11"/>
    </location>
</feature>
<feature type="region of interest" description="Disordered" evidence="1">
    <location>
        <begin position="1"/>
        <end position="21"/>
    </location>
</feature>
<accession>A0A392VP83</accession>
<keyword evidence="3" id="KW-1185">Reference proteome</keyword>
<feature type="non-terminal residue" evidence="2">
    <location>
        <position position="44"/>
    </location>
</feature>
<sequence length="44" mass="4915">MAENVNNQPQPRRTLGDYGQRNNGEIANLGFQPVNLVAFDIKNT</sequence>
<name>A0A392VP83_9FABA</name>
<comment type="caution">
    <text evidence="2">The sequence shown here is derived from an EMBL/GenBank/DDBJ whole genome shotgun (WGS) entry which is preliminary data.</text>
</comment>
<evidence type="ECO:0000313" key="3">
    <source>
        <dbReference type="Proteomes" id="UP000265520"/>
    </source>
</evidence>
<evidence type="ECO:0000256" key="1">
    <source>
        <dbReference type="SAM" id="MobiDB-lite"/>
    </source>
</evidence>
<evidence type="ECO:0000313" key="2">
    <source>
        <dbReference type="EMBL" id="MCI89303.1"/>
    </source>
</evidence>
<dbReference type="AlphaFoldDB" id="A0A392VP83"/>
<proteinExistence type="predicted"/>
<organism evidence="2 3">
    <name type="scientific">Trifolium medium</name>
    <dbReference type="NCBI Taxonomy" id="97028"/>
    <lineage>
        <taxon>Eukaryota</taxon>
        <taxon>Viridiplantae</taxon>
        <taxon>Streptophyta</taxon>
        <taxon>Embryophyta</taxon>
        <taxon>Tracheophyta</taxon>
        <taxon>Spermatophyta</taxon>
        <taxon>Magnoliopsida</taxon>
        <taxon>eudicotyledons</taxon>
        <taxon>Gunneridae</taxon>
        <taxon>Pentapetalae</taxon>
        <taxon>rosids</taxon>
        <taxon>fabids</taxon>
        <taxon>Fabales</taxon>
        <taxon>Fabaceae</taxon>
        <taxon>Papilionoideae</taxon>
        <taxon>50 kb inversion clade</taxon>
        <taxon>NPAAA clade</taxon>
        <taxon>Hologalegina</taxon>
        <taxon>IRL clade</taxon>
        <taxon>Trifolieae</taxon>
        <taxon>Trifolium</taxon>
    </lineage>
</organism>